<dbReference type="GO" id="GO:0046819">
    <property type="term" value="P:protein secretion by the type V secretion system"/>
    <property type="evidence" value="ECO:0007669"/>
    <property type="project" value="TreeGrafter"/>
</dbReference>
<evidence type="ECO:0000259" key="7">
    <source>
        <dbReference type="Pfam" id="PF08479"/>
    </source>
</evidence>
<dbReference type="Proteomes" id="UP000027037">
    <property type="component" value="Unassembled WGS sequence"/>
</dbReference>
<dbReference type="PANTHER" id="PTHR34597">
    <property type="entry name" value="SLR1661 PROTEIN"/>
    <property type="match status" value="1"/>
</dbReference>
<dbReference type="Gene3D" id="3.10.20.310">
    <property type="entry name" value="membrane protein fhac"/>
    <property type="match status" value="1"/>
</dbReference>
<evidence type="ECO:0000256" key="1">
    <source>
        <dbReference type="ARBA" id="ARBA00022452"/>
    </source>
</evidence>
<evidence type="ECO:0000256" key="4">
    <source>
        <dbReference type="SAM" id="MobiDB-lite"/>
    </source>
</evidence>
<feature type="domain" description="Haemolysin activator HlyB C-terminal" evidence="6">
    <location>
        <begin position="220"/>
        <end position="537"/>
    </location>
</feature>
<sequence>MTKKKSCSGLRAKLLMSGVASAALAGASYGQAQGTSPSQQPPGEVAGEMQSDTVLSLPQVRGLMAPPGAENSRFVVGGIVLEGGQPELNARALEAAPKSGATVTVADLFEFAGHVQQLYFEAGYPLVRVAVPAQDIQLNGGDVRLLIVDGYIDHIDSSALPDKVARQVEKMLSPLVGEQMVTADELERRILLAGDTKGLRLRTALTPGAEIGATTLVVTGEHQALNAVVSIDNRVIEDVGREQITFSAAANSVLGAGEQVVVTAATALDDPGFGSTALRSYLGVSASAPVGVDGWSVGFQALQASNAPDPVEAGVQFKSDFFRTGINASYALERTRKKSTTVSLGFDASFEEQNVELLANEVPLFSDRTRAVRAGLSGYRSLSSPGTLSYDVQFSQGIDGLGARGASEASVLRPLSREGADADFTKLNIGATALKKVSEQLWVRATVKAQSSFNEPLLRSEQTSFVSADLVSGPPSGLVTGDRMVAGRFEAQSNVRVNDLFNVQPYAAVAAGESHLEQVSQLERAHSGAASAGLGLRSQLQLTDRALMNLQLEWASIQSKDERLDRDWLGFSVALRR</sequence>
<protein>
    <recommendedName>
        <fullName evidence="10">POTRA domain-containing protein</fullName>
    </recommendedName>
</protein>
<dbReference type="PANTHER" id="PTHR34597:SF6">
    <property type="entry name" value="BLR6126 PROTEIN"/>
    <property type="match status" value="1"/>
</dbReference>
<evidence type="ECO:0000256" key="3">
    <source>
        <dbReference type="ARBA" id="ARBA00023237"/>
    </source>
</evidence>
<evidence type="ECO:0000256" key="5">
    <source>
        <dbReference type="SAM" id="SignalP"/>
    </source>
</evidence>
<dbReference type="InterPro" id="IPR005565">
    <property type="entry name" value="Hemolysn_activator_HlyB_C"/>
</dbReference>
<comment type="caution">
    <text evidence="8">The sequence shown here is derived from an EMBL/GenBank/DDBJ whole genome shotgun (WGS) entry which is preliminary data.</text>
</comment>
<reference evidence="8 9" key="1">
    <citation type="journal article" date="2014" name="Antonie Van Leeuwenhoek">
        <title>Hyphomonas beringensis sp. nov. and Hyphomonas chukchiensis sp. nov., isolated from surface seawater of the Bering Sea and Chukchi Sea.</title>
        <authorList>
            <person name="Li C."/>
            <person name="Lai Q."/>
            <person name="Li G."/>
            <person name="Dong C."/>
            <person name="Wang J."/>
            <person name="Liao Y."/>
            <person name="Shao Z."/>
        </authorList>
    </citation>
    <scope>NUCLEOTIDE SEQUENCE [LARGE SCALE GENOMIC DNA]</scope>
    <source>
        <strain evidence="8 9">25B14_1</strain>
    </source>
</reference>
<dbReference type="GO" id="GO:0098046">
    <property type="term" value="C:type V protein secretion system complex"/>
    <property type="evidence" value="ECO:0007669"/>
    <property type="project" value="TreeGrafter"/>
</dbReference>
<dbReference type="STRING" id="1280946.HY29_15165"/>
<dbReference type="AlphaFoldDB" id="A0A062U958"/>
<keyword evidence="3" id="KW-0998">Cell outer membrane</keyword>
<feature type="chain" id="PRO_5001619045" description="POTRA domain-containing protein" evidence="5">
    <location>
        <begin position="23"/>
        <end position="577"/>
    </location>
</feature>
<keyword evidence="1" id="KW-0472">Membrane</keyword>
<organism evidence="8 9">
    <name type="scientific">Hyphomonas beringensis</name>
    <dbReference type="NCBI Taxonomy" id="1280946"/>
    <lineage>
        <taxon>Bacteria</taxon>
        <taxon>Pseudomonadati</taxon>
        <taxon>Pseudomonadota</taxon>
        <taxon>Alphaproteobacteria</taxon>
        <taxon>Hyphomonadales</taxon>
        <taxon>Hyphomonadaceae</taxon>
        <taxon>Hyphomonas</taxon>
    </lineage>
</organism>
<keyword evidence="9" id="KW-1185">Reference proteome</keyword>
<dbReference type="PATRIC" id="fig|1280946.3.peg.2037"/>
<evidence type="ECO:0008006" key="10">
    <source>
        <dbReference type="Google" id="ProtNLM"/>
    </source>
</evidence>
<dbReference type="GO" id="GO:0008320">
    <property type="term" value="F:protein transmembrane transporter activity"/>
    <property type="evidence" value="ECO:0007669"/>
    <property type="project" value="TreeGrafter"/>
</dbReference>
<keyword evidence="2" id="KW-0812">Transmembrane</keyword>
<name>A0A062U958_9PROT</name>
<dbReference type="OrthoDB" id="7497550at2"/>
<evidence type="ECO:0000256" key="2">
    <source>
        <dbReference type="ARBA" id="ARBA00022692"/>
    </source>
</evidence>
<keyword evidence="1" id="KW-1134">Transmembrane beta strand</keyword>
<evidence type="ECO:0000313" key="9">
    <source>
        <dbReference type="Proteomes" id="UP000027037"/>
    </source>
</evidence>
<dbReference type="InterPro" id="IPR013686">
    <property type="entry name" value="Polypept-transport_assoc_ShlB"/>
</dbReference>
<dbReference type="EMBL" id="AWFF01000040">
    <property type="protein sequence ID" value="KCZ54268.1"/>
    <property type="molecule type" value="Genomic_DNA"/>
</dbReference>
<accession>A0A062U958</accession>
<feature type="signal peptide" evidence="5">
    <location>
        <begin position="1"/>
        <end position="22"/>
    </location>
</feature>
<dbReference type="Gene3D" id="2.40.160.50">
    <property type="entry name" value="membrane protein fhac: a member of the omp85/tpsb transporter family"/>
    <property type="match status" value="1"/>
</dbReference>
<evidence type="ECO:0000259" key="6">
    <source>
        <dbReference type="Pfam" id="PF03865"/>
    </source>
</evidence>
<dbReference type="InterPro" id="IPR051544">
    <property type="entry name" value="TPS_OM_transporter"/>
</dbReference>
<gene>
    <name evidence="8" type="ORF">HY29_15165</name>
</gene>
<keyword evidence="5" id="KW-0732">Signal</keyword>
<dbReference type="Pfam" id="PF08479">
    <property type="entry name" value="POTRA_2"/>
    <property type="match status" value="1"/>
</dbReference>
<evidence type="ECO:0000313" key="8">
    <source>
        <dbReference type="EMBL" id="KCZ54268.1"/>
    </source>
</evidence>
<dbReference type="Pfam" id="PF03865">
    <property type="entry name" value="ShlB"/>
    <property type="match status" value="1"/>
</dbReference>
<dbReference type="eggNOG" id="COG2831">
    <property type="taxonomic scope" value="Bacteria"/>
</dbReference>
<proteinExistence type="predicted"/>
<feature type="region of interest" description="Disordered" evidence="4">
    <location>
        <begin position="30"/>
        <end position="49"/>
    </location>
</feature>
<dbReference type="RefSeq" id="WP_034796465.1">
    <property type="nucleotide sequence ID" value="NZ_AWFF01000040.1"/>
</dbReference>
<feature type="domain" description="Polypeptide-transport-associated ShlB-type" evidence="7">
    <location>
        <begin position="74"/>
        <end position="150"/>
    </location>
</feature>